<organism evidence="1 2">
    <name type="scientific">Kipferlia bialata</name>
    <dbReference type="NCBI Taxonomy" id="797122"/>
    <lineage>
        <taxon>Eukaryota</taxon>
        <taxon>Metamonada</taxon>
        <taxon>Carpediemonas-like organisms</taxon>
        <taxon>Kipferlia</taxon>
    </lineage>
</organism>
<protein>
    <submittedName>
        <fullName evidence="1">Uncharacterized protein</fullName>
    </submittedName>
</protein>
<sequence length="158" mass="16321">MTHFSTQVAKHSHASMYNPYGPPAPDAADNAFGNPYAAAAAVAPPVPVQTGIQQMQVTPPSRGDMVSCPCPNCNVPCSLETVFTHLLDANYLSSHANGILMMSEQIKVMDQQISDLKAEAARAASAPVNVVSPSSTALPVSPVYSTVVGGVEGSAPSL</sequence>
<proteinExistence type="predicted"/>
<gene>
    <name evidence="1" type="ORF">KIPB_009004</name>
</gene>
<evidence type="ECO:0000313" key="1">
    <source>
        <dbReference type="EMBL" id="GIQ87042.1"/>
    </source>
</evidence>
<dbReference type="AlphaFoldDB" id="A0A9K3GL90"/>
<keyword evidence="2" id="KW-1185">Reference proteome</keyword>
<feature type="non-terminal residue" evidence="1">
    <location>
        <position position="1"/>
    </location>
</feature>
<name>A0A9K3GL90_9EUKA</name>
<accession>A0A9K3GL90</accession>
<reference evidence="1 2" key="1">
    <citation type="journal article" date="2018" name="PLoS ONE">
        <title>The draft genome of Kipferlia bialata reveals reductive genome evolution in fornicate parasites.</title>
        <authorList>
            <person name="Tanifuji G."/>
            <person name="Takabayashi S."/>
            <person name="Kume K."/>
            <person name="Takagi M."/>
            <person name="Nakayama T."/>
            <person name="Kamikawa R."/>
            <person name="Inagaki Y."/>
            <person name="Hashimoto T."/>
        </authorList>
    </citation>
    <scope>NUCLEOTIDE SEQUENCE [LARGE SCALE GENOMIC DNA]</scope>
    <source>
        <strain evidence="1">NY0173</strain>
    </source>
</reference>
<dbReference type="EMBL" id="BDIP01002937">
    <property type="protein sequence ID" value="GIQ87042.1"/>
    <property type="molecule type" value="Genomic_DNA"/>
</dbReference>
<comment type="caution">
    <text evidence="1">The sequence shown here is derived from an EMBL/GenBank/DDBJ whole genome shotgun (WGS) entry which is preliminary data.</text>
</comment>
<evidence type="ECO:0000313" key="2">
    <source>
        <dbReference type="Proteomes" id="UP000265618"/>
    </source>
</evidence>
<dbReference type="Proteomes" id="UP000265618">
    <property type="component" value="Unassembled WGS sequence"/>
</dbReference>